<evidence type="ECO:0000313" key="2">
    <source>
        <dbReference type="EMBL" id="GIH02757.1"/>
    </source>
</evidence>
<feature type="signal peptide" evidence="1">
    <location>
        <begin position="1"/>
        <end position="23"/>
    </location>
</feature>
<keyword evidence="3" id="KW-1185">Reference proteome</keyword>
<evidence type="ECO:0008006" key="4">
    <source>
        <dbReference type="Google" id="ProtNLM"/>
    </source>
</evidence>
<evidence type="ECO:0000256" key="1">
    <source>
        <dbReference type="SAM" id="SignalP"/>
    </source>
</evidence>
<organism evidence="2 3">
    <name type="scientific">Rhizocola hellebori</name>
    <dbReference type="NCBI Taxonomy" id="1392758"/>
    <lineage>
        <taxon>Bacteria</taxon>
        <taxon>Bacillati</taxon>
        <taxon>Actinomycetota</taxon>
        <taxon>Actinomycetes</taxon>
        <taxon>Micromonosporales</taxon>
        <taxon>Micromonosporaceae</taxon>
        <taxon>Rhizocola</taxon>
    </lineage>
</organism>
<accession>A0A8J3VDU2</accession>
<feature type="chain" id="PRO_5038975912" description="Secreted protein" evidence="1">
    <location>
        <begin position="24"/>
        <end position="114"/>
    </location>
</feature>
<sequence length="114" mass="11830">MNTSIRSLAVAVTLLLGALVVPAAPAAAAVPAPHCESGGSRFFCLGSSTGTTTWHVTIVFPPATDVIYTTAGPNLSTRCPNPGRGLQVFYTFVSNGVTEISGNTSFWCNPGQWT</sequence>
<dbReference type="AlphaFoldDB" id="A0A8J3VDU2"/>
<keyword evidence="1" id="KW-0732">Signal</keyword>
<proteinExistence type="predicted"/>
<name>A0A8J3VDU2_9ACTN</name>
<dbReference type="RefSeq" id="WP_203906699.1">
    <property type="nucleotide sequence ID" value="NZ_BONY01000004.1"/>
</dbReference>
<evidence type="ECO:0000313" key="3">
    <source>
        <dbReference type="Proteomes" id="UP000612899"/>
    </source>
</evidence>
<gene>
    <name evidence="2" type="ORF">Rhe02_08240</name>
</gene>
<dbReference type="EMBL" id="BONY01000004">
    <property type="protein sequence ID" value="GIH02757.1"/>
    <property type="molecule type" value="Genomic_DNA"/>
</dbReference>
<comment type="caution">
    <text evidence="2">The sequence shown here is derived from an EMBL/GenBank/DDBJ whole genome shotgun (WGS) entry which is preliminary data.</text>
</comment>
<reference evidence="2" key="1">
    <citation type="submission" date="2021-01" db="EMBL/GenBank/DDBJ databases">
        <title>Whole genome shotgun sequence of Rhizocola hellebori NBRC 109834.</title>
        <authorList>
            <person name="Komaki H."/>
            <person name="Tamura T."/>
        </authorList>
    </citation>
    <scope>NUCLEOTIDE SEQUENCE</scope>
    <source>
        <strain evidence="2">NBRC 109834</strain>
    </source>
</reference>
<protein>
    <recommendedName>
        <fullName evidence="4">Secreted protein</fullName>
    </recommendedName>
</protein>
<dbReference type="Proteomes" id="UP000612899">
    <property type="component" value="Unassembled WGS sequence"/>
</dbReference>